<reference evidence="2" key="1">
    <citation type="submission" date="2023-01" db="EMBL/GenBank/DDBJ databases">
        <title>Vibrio sp. CB1-14 genome sequencing.</title>
        <authorList>
            <person name="Otstavnykh N."/>
            <person name="Isaeva M."/>
            <person name="Meleshko D."/>
        </authorList>
    </citation>
    <scope>NUCLEOTIDE SEQUENCE</scope>
    <source>
        <strain evidence="2">CB1-14</strain>
        <plasmid evidence="2">p1</plasmid>
    </source>
</reference>
<dbReference type="RefSeq" id="WP_353500359.1">
    <property type="nucleotide sequence ID" value="NZ_CP115922.1"/>
</dbReference>
<sequence length="123" mass="13806">MDCIRRAKLDLRAELSKTVFGASLCVGFACSAIVPLPVEPSTFGTIGTAIANTAYISAICWLVLLFNLYYLADISADERLERELKTQDNAYLKRYCDDPSITTRERSIARRIVENLKPIEMPE</sequence>
<gene>
    <name evidence="2" type="ORF">PG915_24085</name>
</gene>
<evidence type="ECO:0000313" key="2">
    <source>
        <dbReference type="EMBL" id="XCD19241.1"/>
    </source>
</evidence>
<dbReference type="KEGG" id="vck:PG915_24085"/>
<accession>A0AAU8BSI4</accession>
<proteinExistence type="predicted"/>
<keyword evidence="2" id="KW-0614">Plasmid</keyword>
<evidence type="ECO:0000256" key="1">
    <source>
        <dbReference type="SAM" id="Phobius"/>
    </source>
</evidence>
<keyword evidence="1" id="KW-1133">Transmembrane helix</keyword>
<keyword evidence="1" id="KW-0812">Transmembrane</keyword>
<dbReference type="PROSITE" id="PS51257">
    <property type="entry name" value="PROKAR_LIPOPROTEIN"/>
    <property type="match status" value="1"/>
</dbReference>
<geneLocation type="plasmid" evidence="2">
    <name>p1</name>
</geneLocation>
<organism evidence="2">
    <name type="scientific">Vibrio chaetopteri</name>
    <dbReference type="NCBI Taxonomy" id="3016528"/>
    <lineage>
        <taxon>Bacteria</taxon>
        <taxon>Pseudomonadati</taxon>
        <taxon>Pseudomonadota</taxon>
        <taxon>Gammaproteobacteria</taxon>
        <taxon>Vibrionales</taxon>
        <taxon>Vibrionaceae</taxon>
        <taxon>Vibrio</taxon>
    </lineage>
</organism>
<protein>
    <recommendedName>
        <fullName evidence="3">DUF1003 domain-containing protein</fullName>
    </recommendedName>
</protein>
<name>A0AAU8BSI4_9VIBR</name>
<keyword evidence="1" id="KW-0472">Membrane</keyword>
<dbReference type="AlphaFoldDB" id="A0AAU8BSI4"/>
<dbReference type="EMBL" id="CP115922">
    <property type="protein sequence ID" value="XCD19241.1"/>
    <property type="molecule type" value="Genomic_DNA"/>
</dbReference>
<evidence type="ECO:0008006" key="3">
    <source>
        <dbReference type="Google" id="ProtNLM"/>
    </source>
</evidence>
<feature type="transmembrane region" description="Helical" evidence="1">
    <location>
        <begin position="20"/>
        <end position="38"/>
    </location>
</feature>
<feature type="transmembrane region" description="Helical" evidence="1">
    <location>
        <begin position="50"/>
        <end position="72"/>
    </location>
</feature>